<comment type="similarity">
    <text evidence="6 7">Belongs to the PurK/PurT family.</text>
</comment>
<dbReference type="Proteomes" id="UP000192342">
    <property type="component" value="Unassembled WGS sequence"/>
</dbReference>
<accession>A0A1Y1SAP4</accession>
<evidence type="ECO:0000313" key="10">
    <source>
        <dbReference type="Proteomes" id="UP000192342"/>
    </source>
</evidence>
<dbReference type="InterPro" id="IPR011761">
    <property type="entry name" value="ATP-grasp"/>
</dbReference>
<dbReference type="EC" id="6.3.4.18" evidence="6 7"/>
<evidence type="ECO:0000256" key="4">
    <source>
        <dbReference type="ARBA" id="ARBA00022840"/>
    </source>
</evidence>
<dbReference type="GO" id="GO:0034028">
    <property type="term" value="F:5-(carboxyamino)imidazole ribonucleotide synthase activity"/>
    <property type="evidence" value="ECO:0007669"/>
    <property type="project" value="UniProtKB-UniRule"/>
</dbReference>
<dbReference type="GO" id="GO:0005829">
    <property type="term" value="C:cytosol"/>
    <property type="evidence" value="ECO:0007669"/>
    <property type="project" value="TreeGrafter"/>
</dbReference>
<dbReference type="GO" id="GO:0005524">
    <property type="term" value="F:ATP binding"/>
    <property type="evidence" value="ECO:0007669"/>
    <property type="project" value="UniProtKB-UniRule"/>
</dbReference>
<comment type="caution">
    <text evidence="9">The sequence shown here is derived from an EMBL/GenBank/DDBJ whole genome shotgun (WGS) entry which is preliminary data.</text>
</comment>
<dbReference type="Pfam" id="PF22660">
    <property type="entry name" value="RS_preATP-grasp-like"/>
    <property type="match status" value="1"/>
</dbReference>
<evidence type="ECO:0000259" key="8">
    <source>
        <dbReference type="PROSITE" id="PS50975"/>
    </source>
</evidence>
<dbReference type="SUPFAM" id="SSF56059">
    <property type="entry name" value="Glutathione synthetase ATP-binding domain-like"/>
    <property type="match status" value="1"/>
</dbReference>
<dbReference type="NCBIfam" id="TIGR01161">
    <property type="entry name" value="purK"/>
    <property type="match status" value="1"/>
</dbReference>
<keyword evidence="5 9" id="KW-0456">Lyase</keyword>
<comment type="catalytic activity">
    <reaction evidence="6 7">
        <text>5-amino-1-(5-phospho-beta-D-ribosyl)imidazole + hydrogencarbonate + ATP = 5-carboxyamino-1-(5-phospho-D-ribosyl)imidazole + ADP + phosphate + 2 H(+)</text>
        <dbReference type="Rhea" id="RHEA:19317"/>
        <dbReference type="ChEBI" id="CHEBI:15378"/>
        <dbReference type="ChEBI" id="CHEBI:17544"/>
        <dbReference type="ChEBI" id="CHEBI:30616"/>
        <dbReference type="ChEBI" id="CHEBI:43474"/>
        <dbReference type="ChEBI" id="CHEBI:58730"/>
        <dbReference type="ChEBI" id="CHEBI:137981"/>
        <dbReference type="ChEBI" id="CHEBI:456216"/>
        <dbReference type="EC" id="6.3.4.18"/>
    </reaction>
</comment>
<evidence type="ECO:0000313" key="9">
    <source>
        <dbReference type="EMBL" id="ORE85487.1"/>
    </source>
</evidence>
<evidence type="ECO:0000256" key="6">
    <source>
        <dbReference type="HAMAP-Rule" id="MF_01928"/>
    </source>
</evidence>
<comment type="pathway">
    <text evidence="6 7">Purine metabolism; IMP biosynthesis via de novo pathway; 5-amino-1-(5-phospho-D-ribosyl)imidazole-4-carboxylate from 5-amino-1-(5-phospho-D-ribosyl)imidazole (N5-CAIR route): step 1/2.</text>
</comment>
<dbReference type="PANTHER" id="PTHR11609">
    <property type="entry name" value="PURINE BIOSYNTHESIS PROTEIN 6/7, PUR6/7"/>
    <property type="match status" value="1"/>
</dbReference>
<evidence type="ECO:0000256" key="3">
    <source>
        <dbReference type="ARBA" id="ARBA00022793"/>
    </source>
</evidence>
<dbReference type="InterPro" id="IPR003135">
    <property type="entry name" value="ATP-grasp_carboxylate-amine"/>
</dbReference>
<dbReference type="Gene3D" id="3.30.1490.20">
    <property type="entry name" value="ATP-grasp fold, A domain"/>
    <property type="match status" value="1"/>
</dbReference>
<comment type="function">
    <text evidence="7">Catalyzes the ATP-dependent conversion of 5-aminoimidazole ribonucleotide (AIR) and HCO(3)- to N5-carboxyaminoimidazole ribonucleotide (N5-CAIR).</text>
</comment>
<comment type="function">
    <text evidence="6">Catalyzes the ATP-dependent conversion of 5-aminoimidazole ribonucleotide (AIR) and HCO(3)(-) to N5-carboxyaminoimidazole ribonucleotide (N5-CAIR).</text>
</comment>
<keyword evidence="4 6" id="KW-0067">ATP-binding</keyword>
<dbReference type="NCBIfam" id="NF004679">
    <property type="entry name" value="PRK06019.1-5"/>
    <property type="match status" value="1"/>
</dbReference>
<sequence>MLDSYPYPIARVGVIGGGQLGRMLVMAAHRLGCEVVVLDPYLNSPAGQLAGHQIVGNYHDPARLRELVESTTVTTFEIEDIDTDTLIALEDEGHKIFPSPRLLAEIQDKYRQKQLFARNGIPTSDFIDMPEPDPAAFEAFGYPLVQKTRRGGYDGRGVAVMKSAADFDNCLKAPGLVERFVQASKELAVMVARGQDGDVRCYPVVEMEFSSGENILDRLLVPARIDDATTEAAQALAVRTVEAIDGIGIFGVELFLTDAGELLVNEIAPRTHNSGHYTIEASVTDQFEQHLRTVTNLPLGATDLLQPAVMLNLLGEPGYTGRPVIQGLADSLKVPGVAVQLYGKAETKPHRKMGHITVTAPTLELANERASAVSQTIKIVGEQPL</sequence>
<dbReference type="Gene3D" id="3.40.50.20">
    <property type="match status" value="1"/>
</dbReference>
<dbReference type="Gene3D" id="3.30.470.20">
    <property type="entry name" value="ATP-grasp fold, B domain"/>
    <property type="match status" value="1"/>
</dbReference>
<comment type="caution">
    <text evidence="6">Lacks conserved residue(s) required for the propagation of feature annotation.</text>
</comment>
<dbReference type="InterPro" id="IPR040686">
    <property type="entry name" value="PurK_C"/>
</dbReference>
<keyword evidence="3" id="KW-0210">Decarboxylase</keyword>
<keyword evidence="10" id="KW-1185">Reference proteome</keyword>
<dbReference type="SUPFAM" id="SSF51246">
    <property type="entry name" value="Rudiment single hybrid motif"/>
    <property type="match status" value="1"/>
</dbReference>
<keyword evidence="6 7" id="KW-0436">Ligase</keyword>
<dbReference type="AlphaFoldDB" id="A0A1Y1SAP4"/>
<dbReference type="PRINTS" id="PR00411">
    <property type="entry name" value="PNDRDTASEI"/>
</dbReference>
<dbReference type="GO" id="GO:0004638">
    <property type="term" value="F:phosphoribosylaminoimidazole carboxylase activity"/>
    <property type="evidence" value="ECO:0007669"/>
    <property type="project" value="InterPro"/>
</dbReference>
<feature type="binding site" evidence="6">
    <location>
        <begin position="178"/>
        <end position="181"/>
    </location>
    <ligand>
        <name>ATP</name>
        <dbReference type="ChEBI" id="CHEBI:30616"/>
    </ligand>
</feature>
<keyword evidence="1 6" id="KW-0547">Nucleotide-binding</keyword>
<dbReference type="InterPro" id="IPR016185">
    <property type="entry name" value="PreATP-grasp_dom_sf"/>
</dbReference>
<feature type="binding site" evidence="6">
    <location>
        <position position="109"/>
    </location>
    <ligand>
        <name>ATP</name>
        <dbReference type="ChEBI" id="CHEBI:30616"/>
    </ligand>
</feature>
<dbReference type="InterPro" id="IPR005875">
    <property type="entry name" value="PurK"/>
</dbReference>
<evidence type="ECO:0000256" key="2">
    <source>
        <dbReference type="ARBA" id="ARBA00022755"/>
    </source>
</evidence>
<dbReference type="STRING" id="1317117.ATO7_14733"/>
<evidence type="ECO:0000256" key="5">
    <source>
        <dbReference type="ARBA" id="ARBA00023239"/>
    </source>
</evidence>
<feature type="binding site" evidence="6">
    <location>
        <position position="147"/>
    </location>
    <ligand>
        <name>ATP</name>
        <dbReference type="ChEBI" id="CHEBI:30616"/>
    </ligand>
</feature>
<name>A0A1Y1SAP4_9GAMM</name>
<dbReference type="SUPFAM" id="SSF52440">
    <property type="entry name" value="PreATP-grasp domain"/>
    <property type="match status" value="1"/>
</dbReference>
<dbReference type="InterPro" id="IPR011054">
    <property type="entry name" value="Rudment_hybrid_motif"/>
</dbReference>
<dbReference type="EMBL" id="AQQV01000004">
    <property type="protein sequence ID" value="ORE85487.1"/>
    <property type="molecule type" value="Genomic_DNA"/>
</dbReference>
<comment type="subunit">
    <text evidence="6 7">Homodimer.</text>
</comment>
<dbReference type="UniPathway" id="UPA00074">
    <property type="reaction ID" value="UER00942"/>
</dbReference>
<reference evidence="9 10" key="1">
    <citation type="submission" date="2013-04" db="EMBL/GenBank/DDBJ databases">
        <title>Oceanococcus atlanticus 22II-S10r2 Genome Sequencing.</title>
        <authorList>
            <person name="Lai Q."/>
            <person name="Li G."/>
            <person name="Shao Z."/>
        </authorList>
    </citation>
    <scope>NUCLEOTIDE SEQUENCE [LARGE SCALE GENOMIC DNA]</scope>
    <source>
        <strain evidence="9 10">22II-S10r2</strain>
    </source>
</reference>
<keyword evidence="2 6" id="KW-0658">Purine biosynthesis</keyword>
<dbReference type="Pfam" id="PF17769">
    <property type="entry name" value="PurK_C"/>
    <property type="match status" value="1"/>
</dbReference>
<dbReference type="InterPro" id="IPR054350">
    <property type="entry name" value="PurT/PurK_preATP-grasp"/>
</dbReference>
<dbReference type="Pfam" id="PF02222">
    <property type="entry name" value="ATP-grasp"/>
    <property type="match status" value="1"/>
</dbReference>
<dbReference type="HAMAP" id="MF_01928">
    <property type="entry name" value="PurK"/>
    <property type="match status" value="1"/>
</dbReference>
<feature type="binding site" evidence="6">
    <location>
        <position position="186"/>
    </location>
    <ligand>
        <name>ATP</name>
        <dbReference type="ChEBI" id="CHEBI:30616"/>
    </ligand>
</feature>
<feature type="domain" description="ATP-grasp" evidence="8">
    <location>
        <begin position="113"/>
        <end position="295"/>
    </location>
</feature>
<feature type="binding site" evidence="6">
    <location>
        <begin position="265"/>
        <end position="266"/>
    </location>
    <ligand>
        <name>ATP</name>
        <dbReference type="ChEBI" id="CHEBI:30616"/>
    </ligand>
</feature>
<organism evidence="9 10">
    <name type="scientific">Oceanococcus atlanticus</name>
    <dbReference type="NCBI Taxonomy" id="1317117"/>
    <lineage>
        <taxon>Bacteria</taxon>
        <taxon>Pseudomonadati</taxon>
        <taxon>Pseudomonadota</taxon>
        <taxon>Gammaproteobacteria</taxon>
        <taxon>Chromatiales</taxon>
        <taxon>Oceanococcaceae</taxon>
        <taxon>Oceanococcus</taxon>
    </lineage>
</organism>
<protein>
    <recommendedName>
        <fullName evidence="6 7">N5-carboxyaminoimidazole ribonucleotide synthase</fullName>
        <shortName evidence="6 7">N5-CAIR synthase</shortName>
        <ecNumber evidence="6 7">6.3.4.18</ecNumber>
    </recommendedName>
    <alternativeName>
        <fullName evidence="6 7">5-(carboxyamino)imidazole ribonucleotide synthetase</fullName>
    </alternativeName>
</protein>
<dbReference type="FunFam" id="3.30.470.20:FF:000037">
    <property type="entry name" value="Phosphoribosylaminoimidazole carboxylase, chloroplastic"/>
    <property type="match status" value="1"/>
</dbReference>
<proteinExistence type="inferred from homology"/>
<dbReference type="PROSITE" id="PS50975">
    <property type="entry name" value="ATP_GRASP"/>
    <property type="match status" value="1"/>
</dbReference>
<evidence type="ECO:0000256" key="7">
    <source>
        <dbReference type="RuleBase" id="RU361200"/>
    </source>
</evidence>
<dbReference type="PANTHER" id="PTHR11609:SF5">
    <property type="entry name" value="PHOSPHORIBOSYLAMINOIMIDAZOLE CARBOXYLASE"/>
    <property type="match status" value="1"/>
</dbReference>
<dbReference type="GO" id="GO:0006189">
    <property type="term" value="P:'de novo' IMP biosynthetic process"/>
    <property type="evidence" value="ECO:0007669"/>
    <property type="project" value="UniProtKB-UniRule"/>
</dbReference>
<dbReference type="InterPro" id="IPR013815">
    <property type="entry name" value="ATP_grasp_subdomain_1"/>
</dbReference>
<evidence type="ECO:0000256" key="1">
    <source>
        <dbReference type="ARBA" id="ARBA00022741"/>
    </source>
</evidence>
<dbReference type="GO" id="GO:0046872">
    <property type="term" value="F:metal ion binding"/>
    <property type="evidence" value="ECO:0007669"/>
    <property type="project" value="InterPro"/>
</dbReference>
<gene>
    <name evidence="6 7" type="primary">purK</name>
    <name evidence="9" type="ORF">ATO7_14733</name>
</gene>